<dbReference type="Pfam" id="PF09939">
    <property type="entry name" value="DUF2171"/>
    <property type="match status" value="1"/>
</dbReference>
<evidence type="ECO:0000313" key="1">
    <source>
        <dbReference type="EMBL" id="QFI76811.1"/>
    </source>
</evidence>
<sequence length="80" mass="9139">MRDTSQIKEHMDVISSDKKTVGKVDHLEGSDKIKLTKQSSPDGDHHHFIPVAWVDHVDQHVHLSKTGEEVTGHWQHEGRK</sequence>
<organism evidence="1 2">
    <name type="scientific">Bradyrhizobium betae</name>
    <dbReference type="NCBI Taxonomy" id="244734"/>
    <lineage>
        <taxon>Bacteria</taxon>
        <taxon>Pseudomonadati</taxon>
        <taxon>Pseudomonadota</taxon>
        <taxon>Alphaproteobacteria</taxon>
        <taxon>Hyphomicrobiales</taxon>
        <taxon>Nitrobacteraceae</taxon>
        <taxon>Bradyrhizobium</taxon>
    </lineage>
</organism>
<dbReference type="Proteomes" id="UP000325641">
    <property type="component" value="Chromosome"/>
</dbReference>
<reference evidence="2" key="1">
    <citation type="submission" date="2019-10" db="EMBL/GenBank/DDBJ databases">
        <title>Complete Genome Sequence of Bradyrhizobium betae type strain PL7HG1T.</title>
        <authorList>
            <person name="Bromfield E.S.P."/>
            <person name="Cloutier S."/>
        </authorList>
    </citation>
    <scope>NUCLEOTIDE SEQUENCE [LARGE SCALE GENOMIC DNA]</scope>
    <source>
        <strain evidence="2">PL7HG1</strain>
    </source>
</reference>
<name>A0A5P6PEW9_9BRAD</name>
<accession>A0A5P6PEW9</accession>
<protein>
    <submittedName>
        <fullName evidence="1">DUF2171 domain-containing protein</fullName>
    </submittedName>
</protein>
<dbReference type="AlphaFoldDB" id="A0A5P6PEW9"/>
<dbReference type="RefSeq" id="WP_028136437.1">
    <property type="nucleotide sequence ID" value="NZ_CP044543.1"/>
</dbReference>
<evidence type="ECO:0000313" key="2">
    <source>
        <dbReference type="Proteomes" id="UP000325641"/>
    </source>
</evidence>
<proteinExistence type="predicted"/>
<dbReference type="InterPro" id="IPR018684">
    <property type="entry name" value="DUF2171"/>
</dbReference>
<gene>
    <name evidence="1" type="ORF">F8237_33075</name>
</gene>
<dbReference type="KEGG" id="bbet:F8237_33075"/>
<dbReference type="EMBL" id="CP044543">
    <property type="protein sequence ID" value="QFI76811.1"/>
    <property type="molecule type" value="Genomic_DNA"/>
</dbReference>
<dbReference type="OrthoDB" id="9803697at2"/>